<gene>
    <name evidence="8" type="ORF">MAR_001143</name>
</gene>
<keyword evidence="3 5" id="KW-0697">Rotamase</keyword>
<feature type="chain" id="PRO_5045858555" description="peptidylprolyl isomerase" evidence="6">
    <location>
        <begin position="20"/>
        <end position="142"/>
    </location>
</feature>
<evidence type="ECO:0000256" key="6">
    <source>
        <dbReference type="SAM" id="SignalP"/>
    </source>
</evidence>
<evidence type="ECO:0000256" key="4">
    <source>
        <dbReference type="ARBA" id="ARBA00023235"/>
    </source>
</evidence>
<evidence type="ECO:0000256" key="1">
    <source>
        <dbReference type="ARBA" id="ARBA00000971"/>
    </source>
</evidence>
<dbReference type="EC" id="5.2.1.8" evidence="2 5"/>
<dbReference type="Gene3D" id="3.10.50.40">
    <property type="match status" value="1"/>
</dbReference>
<sequence>MKIWCFLSVLLLVVCTVYCDDDGDDKKPKKLQIGVKKRAEVCPKKSRKGDTLHMQYRGTLQSGEEFDSSYSRNQPFVFTLGTGQVIKGWDQGLLGMCEGEERKLVVPSDMGYGARGAPPKIPPNAVLVFDVKLDKIERHGEL</sequence>
<dbReference type="Proteomes" id="UP001164746">
    <property type="component" value="Chromosome 11"/>
</dbReference>
<evidence type="ECO:0000313" key="8">
    <source>
        <dbReference type="EMBL" id="WAR19305.1"/>
    </source>
</evidence>
<comment type="catalytic activity">
    <reaction evidence="1 5">
        <text>[protein]-peptidylproline (omega=180) = [protein]-peptidylproline (omega=0)</text>
        <dbReference type="Rhea" id="RHEA:16237"/>
        <dbReference type="Rhea" id="RHEA-COMP:10747"/>
        <dbReference type="Rhea" id="RHEA-COMP:10748"/>
        <dbReference type="ChEBI" id="CHEBI:83833"/>
        <dbReference type="ChEBI" id="CHEBI:83834"/>
        <dbReference type="EC" id="5.2.1.8"/>
    </reaction>
</comment>
<proteinExistence type="predicted"/>
<reference evidence="8" key="1">
    <citation type="submission" date="2022-11" db="EMBL/GenBank/DDBJ databases">
        <title>Centuries of genome instability and evolution in soft-shell clam transmissible cancer (bioRxiv).</title>
        <authorList>
            <person name="Hart S.F.M."/>
            <person name="Yonemitsu M.A."/>
            <person name="Giersch R.M."/>
            <person name="Beal B.F."/>
            <person name="Arriagada G."/>
            <person name="Davis B.W."/>
            <person name="Ostrander E.A."/>
            <person name="Goff S.P."/>
            <person name="Metzger M.J."/>
        </authorList>
    </citation>
    <scope>NUCLEOTIDE SEQUENCE</scope>
    <source>
        <strain evidence="8">MELC-2E11</strain>
        <tissue evidence="8">Siphon/mantle</tissue>
    </source>
</reference>
<dbReference type="PROSITE" id="PS50059">
    <property type="entry name" value="FKBP_PPIASE"/>
    <property type="match status" value="1"/>
</dbReference>
<dbReference type="EMBL" id="CP111022">
    <property type="protein sequence ID" value="WAR19305.1"/>
    <property type="molecule type" value="Genomic_DNA"/>
</dbReference>
<dbReference type="PANTHER" id="PTHR45779:SF7">
    <property type="entry name" value="PEPTIDYLPROLYL ISOMERASE"/>
    <property type="match status" value="1"/>
</dbReference>
<keyword evidence="6" id="KW-0732">Signal</keyword>
<evidence type="ECO:0000313" key="9">
    <source>
        <dbReference type="Proteomes" id="UP001164746"/>
    </source>
</evidence>
<feature type="domain" description="PPIase FKBP-type" evidence="7">
    <location>
        <begin position="49"/>
        <end position="137"/>
    </location>
</feature>
<dbReference type="InterPro" id="IPR046357">
    <property type="entry name" value="PPIase_dom_sf"/>
</dbReference>
<feature type="signal peptide" evidence="6">
    <location>
        <begin position="1"/>
        <end position="19"/>
    </location>
</feature>
<dbReference type="InterPro" id="IPR001179">
    <property type="entry name" value="PPIase_FKBP_dom"/>
</dbReference>
<accession>A0ABY7FB25</accession>
<keyword evidence="4 5" id="KW-0413">Isomerase</keyword>
<dbReference type="InterPro" id="IPR044609">
    <property type="entry name" value="FKBP2/11"/>
</dbReference>
<organism evidence="8 9">
    <name type="scientific">Mya arenaria</name>
    <name type="common">Soft-shell clam</name>
    <dbReference type="NCBI Taxonomy" id="6604"/>
    <lineage>
        <taxon>Eukaryota</taxon>
        <taxon>Metazoa</taxon>
        <taxon>Spiralia</taxon>
        <taxon>Lophotrochozoa</taxon>
        <taxon>Mollusca</taxon>
        <taxon>Bivalvia</taxon>
        <taxon>Autobranchia</taxon>
        <taxon>Heteroconchia</taxon>
        <taxon>Euheterodonta</taxon>
        <taxon>Imparidentia</taxon>
        <taxon>Neoheterodontei</taxon>
        <taxon>Myida</taxon>
        <taxon>Myoidea</taxon>
        <taxon>Myidae</taxon>
        <taxon>Mya</taxon>
    </lineage>
</organism>
<keyword evidence="9" id="KW-1185">Reference proteome</keyword>
<dbReference type="Pfam" id="PF00254">
    <property type="entry name" value="FKBP_C"/>
    <property type="match status" value="1"/>
</dbReference>
<dbReference type="SUPFAM" id="SSF54534">
    <property type="entry name" value="FKBP-like"/>
    <property type="match status" value="1"/>
</dbReference>
<evidence type="ECO:0000256" key="2">
    <source>
        <dbReference type="ARBA" id="ARBA00013194"/>
    </source>
</evidence>
<evidence type="ECO:0000256" key="3">
    <source>
        <dbReference type="ARBA" id="ARBA00023110"/>
    </source>
</evidence>
<protein>
    <recommendedName>
        <fullName evidence="2 5">peptidylprolyl isomerase</fullName>
        <ecNumber evidence="2 5">5.2.1.8</ecNumber>
    </recommendedName>
</protein>
<dbReference type="PANTHER" id="PTHR45779">
    <property type="entry name" value="PEPTIDYLPROLYL ISOMERASE"/>
    <property type="match status" value="1"/>
</dbReference>
<evidence type="ECO:0000256" key="5">
    <source>
        <dbReference type="PROSITE-ProRule" id="PRU00277"/>
    </source>
</evidence>
<evidence type="ECO:0000259" key="7">
    <source>
        <dbReference type="PROSITE" id="PS50059"/>
    </source>
</evidence>
<name>A0ABY7FB25_MYAAR</name>